<keyword evidence="1" id="KW-0472">Membrane</keyword>
<evidence type="ECO:0000313" key="2">
    <source>
        <dbReference type="EMBL" id="MFD0897733.1"/>
    </source>
</evidence>
<feature type="transmembrane region" description="Helical" evidence="1">
    <location>
        <begin position="141"/>
        <end position="161"/>
    </location>
</feature>
<dbReference type="SUPFAM" id="SSF160424">
    <property type="entry name" value="BH3703-like"/>
    <property type="match status" value="1"/>
</dbReference>
<keyword evidence="1" id="KW-0812">Transmembrane</keyword>
<accession>A0ABW3EFJ7</accession>
<name>A0ABW3EFJ7_9LACO</name>
<keyword evidence="3" id="KW-1185">Reference proteome</keyword>
<dbReference type="Pfam" id="PF04634">
    <property type="entry name" value="YezG-like"/>
    <property type="match status" value="1"/>
</dbReference>
<feature type="transmembrane region" description="Helical" evidence="1">
    <location>
        <begin position="37"/>
        <end position="55"/>
    </location>
</feature>
<gene>
    <name evidence="2" type="ORF">ACFQZ7_08280</name>
</gene>
<reference evidence="3" key="1">
    <citation type="journal article" date="2019" name="Int. J. Syst. Evol. Microbiol.">
        <title>The Global Catalogue of Microorganisms (GCM) 10K type strain sequencing project: providing services to taxonomists for standard genome sequencing and annotation.</title>
        <authorList>
            <consortium name="The Broad Institute Genomics Platform"/>
            <consortium name="The Broad Institute Genome Sequencing Center for Infectious Disease"/>
            <person name="Wu L."/>
            <person name="Ma J."/>
        </authorList>
    </citation>
    <scope>NUCLEOTIDE SEQUENCE [LARGE SCALE GENOMIC DNA]</scope>
    <source>
        <strain evidence="3">CCM 8925</strain>
    </source>
</reference>
<evidence type="ECO:0000256" key="1">
    <source>
        <dbReference type="SAM" id="Phobius"/>
    </source>
</evidence>
<dbReference type="InterPro" id="IPR006728">
    <property type="entry name" value="YezG-like"/>
</dbReference>
<dbReference type="Gene3D" id="3.30.500.20">
    <property type="entry name" value="BH3703-like domains"/>
    <property type="match status" value="1"/>
</dbReference>
<organism evidence="2 3">
    <name type="scientific">Loigolactobacillus binensis</name>
    <dbReference type="NCBI Taxonomy" id="2559922"/>
    <lineage>
        <taxon>Bacteria</taxon>
        <taxon>Bacillati</taxon>
        <taxon>Bacillota</taxon>
        <taxon>Bacilli</taxon>
        <taxon>Lactobacillales</taxon>
        <taxon>Lactobacillaceae</taxon>
        <taxon>Loigolactobacillus</taxon>
    </lineage>
</organism>
<feature type="transmembrane region" description="Helical" evidence="1">
    <location>
        <begin position="111"/>
        <end position="132"/>
    </location>
</feature>
<keyword evidence="1" id="KW-1133">Transmembrane helix</keyword>
<feature type="transmembrane region" description="Helical" evidence="1">
    <location>
        <begin position="181"/>
        <end position="203"/>
    </location>
</feature>
<dbReference type="EMBL" id="JBHTIO010000039">
    <property type="protein sequence ID" value="MFD0897733.1"/>
    <property type="molecule type" value="Genomic_DNA"/>
</dbReference>
<comment type="caution">
    <text evidence="2">The sequence shown here is derived from an EMBL/GenBank/DDBJ whole genome shotgun (WGS) entry which is preliminary data.</text>
</comment>
<dbReference type="InterPro" id="IPR036170">
    <property type="entry name" value="YezG-like_sf"/>
</dbReference>
<sequence>MTKLGKFSVTYGLTLIGVSLFLICGVAFEFWFGPALLWLFLGLLVIGLGGVSFYFRPDSAGASSKAWLRWYLFGINFAFPWLLAIGVQTVASIAATAKYSALSGYLFAESFVLAPLCIIVQGYSFCLFYCLLSAGRIKRTWLIMDSVMGLGLLGVTITALAKLVKVTLPAYLLNGLKIVGFAANTGVVLFSVCAVIPLLTLILRRPDLIALYRKNRMKRLSKFCYQALNGLAKENYPQGFAAPVDDLTAALTATLTAAQNGSVAAIVFNWSSLVRQFVDATMISQATYLGDIDKISQLLKKLQRADYQITIPHFYQLEYTVGARTLAVALDFRQPQLWFDSSRITGWAPPYQEESLSLVAKWQIYQRVRRQLLLWFPDRTKQLVHSTHWYSLRAIKARLNIKGPSRVEQQRVEQVNTTLIAELQALNPLLQQAQHEKAADLLAQILAVINDNAAPEKDYQAALNRLLVMVDCRRLATGNESWVQRVQIATALAARILVLTQSPNADLNTPYSMPLTTQIDTLLAELVRSAAQLIPEKWHELYLFADVTAQNSSVYLYYSAVVAPTTFVDGLLPQVHLISKTKFDQEVADLQMIVAYLRATFVAYKQEPFRNLVLHLTSTHELKVKFTYTDWHQFYFSDEQILAYLIAQYSKLKVPQHNRLTLKKMAEYDQDKG</sequence>
<feature type="transmembrane region" description="Helical" evidence="1">
    <location>
        <begin position="67"/>
        <end position="91"/>
    </location>
</feature>
<evidence type="ECO:0000313" key="3">
    <source>
        <dbReference type="Proteomes" id="UP001597104"/>
    </source>
</evidence>
<feature type="transmembrane region" description="Helical" evidence="1">
    <location>
        <begin position="12"/>
        <end position="31"/>
    </location>
</feature>
<proteinExistence type="predicted"/>
<protein>
    <submittedName>
        <fullName evidence="2">Immunity protein YezG family protein</fullName>
    </submittedName>
</protein>
<dbReference type="RefSeq" id="WP_137638373.1">
    <property type="nucleotide sequence ID" value="NZ_BJDN01000023.1"/>
</dbReference>
<dbReference type="Proteomes" id="UP001597104">
    <property type="component" value="Unassembled WGS sequence"/>
</dbReference>